<gene>
    <name evidence="7 12" type="primary">menD</name>
    <name evidence="11" type="ORF">GMI68_03860</name>
    <name evidence="12" type="ORF">J7S26_00170</name>
</gene>
<dbReference type="NCBIfam" id="TIGR00173">
    <property type="entry name" value="menD"/>
    <property type="match status" value="1"/>
</dbReference>
<comment type="cofactor">
    <cofactor evidence="7">
        <name>thiamine diphosphate</name>
        <dbReference type="ChEBI" id="CHEBI:58937"/>
    </cofactor>
    <text evidence="7">Binds 1 thiamine pyrophosphate per subunit.</text>
</comment>
<dbReference type="GO" id="GO:0030145">
    <property type="term" value="F:manganese ion binding"/>
    <property type="evidence" value="ECO:0007669"/>
    <property type="project" value="UniProtKB-UniRule"/>
</dbReference>
<keyword evidence="2 7" id="KW-0808">Transferase</keyword>
<dbReference type="InterPro" id="IPR029035">
    <property type="entry name" value="DHS-like_NAD/FAD-binding_dom"/>
</dbReference>
<dbReference type="Gene3D" id="3.40.50.1220">
    <property type="entry name" value="TPP-binding domain"/>
    <property type="match status" value="1"/>
</dbReference>
<reference evidence="11 13" key="1">
    <citation type="submission" date="2019-11" db="EMBL/GenBank/DDBJ databases">
        <title>Eggerthellaceae novel genus isolated from the rectal contents of marmort.</title>
        <authorList>
            <person name="Zhang G."/>
        </authorList>
    </citation>
    <scope>NUCLEOTIDE SEQUENCE [LARGE SCALE GENOMIC DNA]</scope>
    <source>
        <strain evidence="11">Zg-886</strain>
        <strain evidence="13">zg-886</strain>
    </source>
</reference>
<comment type="pathway">
    <text evidence="7">Quinol/quinone metabolism; menaquinone biosynthesis.</text>
</comment>
<accession>A0A9E6SUM3</accession>
<dbReference type="Proteomes" id="UP000671910">
    <property type="component" value="Chromosome"/>
</dbReference>
<dbReference type="InterPro" id="IPR032264">
    <property type="entry name" value="MenD_middle"/>
</dbReference>
<evidence type="ECO:0000256" key="3">
    <source>
        <dbReference type="ARBA" id="ARBA00022723"/>
    </source>
</evidence>
<dbReference type="EC" id="2.2.1.9" evidence="7"/>
<keyword evidence="6 7" id="KW-0464">Manganese</keyword>
<feature type="domain" description="Thiamine pyrophosphate enzyme TPP-binding" evidence="8">
    <location>
        <begin position="474"/>
        <end position="606"/>
    </location>
</feature>
<dbReference type="KEGG" id="ebz:J7S26_00170"/>
<dbReference type="Gene3D" id="3.40.50.970">
    <property type="match status" value="2"/>
</dbReference>
<dbReference type="Pfam" id="PF16582">
    <property type="entry name" value="TPP_enzyme_M_2"/>
    <property type="match status" value="1"/>
</dbReference>
<dbReference type="InterPro" id="IPR011766">
    <property type="entry name" value="TPP_enzyme_TPP-bd"/>
</dbReference>
<dbReference type="GO" id="GO:0070204">
    <property type="term" value="F:2-succinyl-5-enolpyruvyl-6-hydroxy-3-cyclohexene-1-carboxylic-acid synthase activity"/>
    <property type="evidence" value="ECO:0007669"/>
    <property type="project" value="UniProtKB-UniRule"/>
</dbReference>
<dbReference type="CDD" id="cd07037">
    <property type="entry name" value="TPP_PYR_MenD"/>
    <property type="match status" value="1"/>
</dbReference>
<name>A0A9E6SUM3_9ACTN</name>
<dbReference type="PANTHER" id="PTHR42916">
    <property type="entry name" value="2-SUCCINYL-5-ENOLPYRUVYL-6-HYDROXY-3-CYCLOHEXENE-1-CARBOXYLATE SYNTHASE"/>
    <property type="match status" value="1"/>
</dbReference>
<feature type="domain" description="Menaquinone biosynthesis protein MenD middle" evidence="10">
    <location>
        <begin position="249"/>
        <end position="353"/>
    </location>
</feature>
<dbReference type="Pfam" id="PF02776">
    <property type="entry name" value="TPP_enzyme_N"/>
    <property type="match status" value="1"/>
</dbReference>
<dbReference type="GO" id="GO:0009234">
    <property type="term" value="P:menaquinone biosynthetic process"/>
    <property type="evidence" value="ECO:0007669"/>
    <property type="project" value="UniProtKB-UniRule"/>
</dbReference>
<comment type="subunit">
    <text evidence="7">Homodimer.</text>
</comment>
<organism evidence="12 14">
    <name type="scientific">Xiamenia xianingshaonis</name>
    <dbReference type="NCBI Taxonomy" id="2682776"/>
    <lineage>
        <taxon>Bacteria</taxon>
        <taxon>Bacillati</taxon>
        <taxon>Actinomycetota</taxon>
        <taxon>Coriobacteriia</taxon>
        <taxon>Eggerthellales</taxon>
        <taxon>Eggerthellaceae</taxon>
        <taxon>Xiamenia</taxon>
    </lineage>
</organism>
<dbReference type="GO" id="GO:0030976">
    <property type="term" value="F:thiamine pyrophosphate binding"/>
    <property type="evidence" value="ECO:0007669"/>
    <property type="project" value="UniProtKB-UniRule"/>
</dbReference>
<dbReference type="EMBL" id="WPCR01000004">
    <property type="protein sequence ID" value="NHM13914.1"/>
    <property type="molecule type" value="Genomic_DNA"/>
</dbReference>
<dbReference type="EMBL" id="CP072829">
    <property type="protein sequence ID" value="QTU84397.1"/>
    <property type="molecule type" value="Genomic_DNA"/>
</dbReference>
<keyword evidence="3 7" id="KW-0479">Metal-binding</keyword>
<feature type="domain" description="Thiamine pyrophosphate enzyme N-terminal TPP-binding" evidence="9">
    <location>
        <begin position="14"/>
        <end position="131"/>
    </location>
</feature>
<evidence type="ECO:0000313" key="14">
    <source>
        <dbReference type="Proteomes" id="UP000671910"/>
    </source>
</evidence>
<reference evidence="12" key="2">
    <citation type="submission" date="2021-04" db="EMBL/GenBank/DDBJ databases">
        <title>Novel species in family Eggerthellaceae.</title>
        <authorList>
            <person name="Zhang G."/>
        </authorList>
    </citation>
    <scope>NUCLEOTIDE SEQUENCE</scope>
    <source>
        <strain evidence="12">Zg-886</strain>
    </source>
</reference>
<dbReference type="PANTHER" id="PTHR42916:SF1">
    <property type="entry name" value="PROTEIN PHYLLO, CHLOROPLASTIC"/>
    <property type="match status" value="1"/>
</dbReference>
<dbReference type="SUPFAM" id="SSF52467">
    <property type="entry name" value="DHS-like NAD/FAD-binding domain"/>
    <property type="match status" value="1"/>
</dbReference>
<dbReference type="InterPro" id="IPR012001">
    <property type="entry name" value="Thiamin_PyroP_enz_TPP-bd_dom"/>
</dbReference>
<dbReference type="InterPro" id="IPR029061">
    <property type="entry name" value="THDP-binding"/>
</dbReference>
<dbReference type="AlphaFoldDB" id="A0A9E6SUM3"/>
<keyword evidence="1 7" id="KW-0474">Menaquinone biosynthesis</keyword>
<dbReference type="RefSeq" id="WP_166339036.1">
    <property type="nucleotide sequence ID" value="NZ_CP072829.1"/>
</dbReference>
<comment type="function">
    <text evidence="7">Catalyzes the thiamine diphosphate-dependent decarboxylation of 2-oxoglutarate and the subsequent addition of the resulting succinic semialdehyde-thiamine pyrophosphate anion to isochorismate to yield 2-succinyl-5-enolpyruvyl-6-hydroxy-3-cyclohexene-1-carboxylate (SEPHCHC).</text>
</comment>
<dbReference type="Proteomes" id="UP000636394">
    <property type="component" value="Unassembled WGS sequence"/>
</dbReference>
<evidence type="ECO:0000313" key="12">
    <source>
        <dbReference type="EMBL" id="QTU84397.1"/>
    </source>
</evidence>
<dbReference type="CDD" id="cd02009">
    <property type="entry name" value="TPP_SHCHC_synthase"/>
    <property type="match status" value="1"/>
</dbReference>
<evidence type="ECO:0000256" key="4">
    <source>
        <dbReference type="ARBA" id="ARBA00022842"/>
    </source>
</evidence>
<dbReference type="SUPFAM" id="SSF52518">
    <property type="entry name" value="Thiamin diphosphate-binding fold (THDP-binding)"/>
    <property type="match status" value="2"/>
</dbReference>
<proteinExistence type="inferred from homology"/>
<dbReference type="Pfam" id="PF02775">
    <property type="entry name" value="TPP_enzyme_C"/>
    <property type="match status" value="1"/>
</dbReference>
<evidence type="ECO:0000313" key="13">
    <source>
        <dbReference type="Proteomes" id="UP000636394"/>
    </source>
</evidence>
<dbReference type="InterPro" id="IPR004433">
    <property type="entry name" value="MenaQ_synth_MenD"/>
</dbReference>
<comment type="pathway">
    <text evidence="7">Quinol/quinone metabolism; 1,4-dihydroxy-2-naphthoate biosynthesis; 1,4-dihydroxy-2-naphthoate from chorismate: step 2/7.</text>
</comment>
<evidence type="ECO:0000259" key="8">
    <source>
        <dbReference type="Pfam" id="PF02775"/>
    </source>
</evidence>
<dbReference type="PIRSF" id="PIRSF004983">
    <property type="entry name" value="MenD"/>
    <property type="match status" value="1"/>
</dbReference>
<keyword evidence="13" id="KW-1185">Reference proteome</keyword>
<keyword evidence="5 7" id="KW-0786">Thiamine pyrophosphate</keyword>
<evidence type="ECO:0000256" key="7">
    <source>
        <dbReference type="HAMAP-Rule" id="MF_01659"/>
    </source>
</evidence>
<evidence type="ECO:0000313" key="11">
    <source>
        <dbReference type="EMBL" id="NHM13914.1"/>
    </source>
</evidence>
<dbReference type="GO" id="GO:0000287">
    <property type="term" value="F:magnesium ion binding"/>
    <property type="evidence" value="ECO:0007669"/>
    <property type="project" value="UniProtKB-UniRule"/>
</dbReference>
<evidence type="ECO:0000256" key="2">
    <source>
        <dbReference type="ARBA" id="ARBA00022679"/>
    </source>
</evidence>
<sequence>MPQANPQAVGLFLESFFDELCACGVRNVVVCPGSRSTPLAMTAFELSQRDPKRLRVLVDVDERGAAFVALGMGKATGVPAAVVCTSGSAVANFYPAVLEAESSGVPLLLLTGDRPPQLQGLGAPQTCDQLHLFGSHVRAFRQMPVPAATEDMLVFARQAAKEAVIACAPRRGLGSLSVPVAGASTGGAVHLNFPFDEPLKPDFSEHLPAEALGNPSLVAKIKALRSKEIQGCIAPVSCEPSDEAIESLVHTLRKKRVLMVAGDGAAFSERDARAVLDLADYASIPVLADPLSGLRCRGYGVSIESYDAVLGSPQGVPEALRPDAVIRFGRYPVSKRLTQWLRKLSAEGMFSVVVDPCETRDFNAATDIYLPCSAACFASAITGNWIGRSKHIIGVTPTQRSFLSAWMQANENVAAVLGQVESAEGADAFEGAYVHALMDELPPDACLFVGNSMSIRAVDTFCRCQSSTIQILGNRGLNGIDGTVSTMFGASWAQPMRPVTLLVGDLALLHDLNALALQRELFALGLPAPSITIVLLNNNGGAIFDMLPQQSDEPYFERLFLTPQDVDFESAARAFSVPYQRVGSVAEFREAYQAQVGKPGFHLIEINVPLRGVKDRYAPYWELA</sequence>
<comment type="cofactor">
    <cofactor evidence="7">
        <name>Mg(2+)</name>
        <dbReference type="ChEBI" id="CHEBI:18420"/>
    </cofactor>
    <cofactor evidence="7">
        <name>Mn(2+)</name>
        <dbReference type="ChEBI" id="CHEBI:29035"/>
    </cofactor>
</comment>
<evidence type="ECO:0000259" key="9">
    <source>
        <dbReference type="Pfam" id="PF02776"/>
    </source>
</evidence>
<keyword evidence="4 7" id="KW-0460">Magnesium</keyword>
<evidence type="ECO:0000256" key="5">
    <source>
        <dbReference type="ARBA" id="ARBA00023052"/>
    </source>
</evidence>
<protein>
    <recommendedName>
        <fullName evidence="7">2-succinyl-5-enolpyruvyl-6-hydroxy-3-cyclohexene-1-carboxylate synthase</fullName>
        <shortName evidence="7">SEPHCHC synthase</shortName>
        <ecNumber evidence="7">2.2.1.9</ecNumber>
    </recommendedName>
    <alternativeName>
        <fullName evidence="7">Menaquinone biosynthesis protein MenD</fullName>
    </alternativeName>
</protein>
<evidence type="ECO:0000259" key="10">
    <source>
        <dbReference type="Pfam" id="PF16582"/>
    </source>
</evidence>
<comment type="similarity">
    <text evidence="7">Belongs to the TPP enzyme family. MenD subfamily.</text>
</comment>
<comment type="catalytic activity">
    <reaction evidence="7">
        <text>isochorismate + 2-oxoglutarate + H(+) = 5-enolpyruvoyl-6-hydroxy-2-succinyl-cyclohex-3-ene-1-carboxylate + CO2</text>
        <dbReference type="Rhea" id="RHEA:25593"/>
        <dbReference type="ChEBI" id="CHEBI:15378"/>
        <dbReference type="ChEBI" id="CHEBI:16526"/>
        <dbReference type="ChEBI" id="CHEBI:16810"/>
        <dbReference type="ChEBI" id="CHEBI:29780"/>
        <dbReference type="ChEBI" id="CHEBI:58818"/>
        <dbReference type="EC" id="2.2.1.9"/>
    </reaction>
</comment>
<evidence type="ECO:0000256" key="1">
    <source>
        <dbReference type="ARBA" id="ARBA00022428"/>
    </source>
</evidence>
<evidence type="ECO:0000256" key="6">
    <source>
        <dbReference type="ARBA" id="ARBA00023211"/>
    </source>
</evidence>
<dbReference type="HAMAP" id="MF_01659">
    <property type="entry name" value="MenD"/>
    <property type="match status" value="1"/>
</dbReference>